<evidence type="ECO:0000313" key="6">
    <source>
        <dbReference type="EMBL" id="KXH34082.1"/>
    </source>
</evidence>
<dbReference type="STRING" id="1209931.A0A135SDU5"/>
<keyword evidence="7" id="KW-1185">Reference proteome</keyword>
<dbReference type="Gene3D" id="2.60.40.790">
    <property type="match status" value="1"/>
</dbReference>
<comment type="similarity">
    <text evidence="2 3">Belongs to the small heat shock protein (HSP20) family.</text>
</comment>
<dbReference type="Proteomes" id="UP000070121">
    <property type="component" value="Unassembled WGS sequence"/>
</dbReference>
<dbReference type="SUPFAM" id="SSF49764">
    <property type="entry name" value="HSP20-like chaperones"/>
    <property type="match status" value="1"/>
</dbReference>
<keyword evidence="1" id="KW-0346">Stress response</keyword>
<feature type="compositionally biased region" description="Low complexity" evidence="4">
    <location>
        <begin position="123"/>
        <end position="137"/>
    </location>
</feature>
<accession>A0A135SDU5</accession>
<reference evidence="6 7" key="1">
    <citation type="submission" date="2014-02" db="EMBL/GenBank/DDBJ databases">
        <title>The genome sequence of Colletotrichum salicis CBS 607.94.</title>
        <authorList>
            <person name="Baroncelli R."/>
            <person name="Thon M.R."/>
        </authorList>
    </citation>
    <scope>NUCLEOTIDE SEQUENCE [LARGE SCALE GENOMIC DNA]</scope>
    <source>
        <strain evidence="6 7">CBS 607.94</strain>
    </source>
</reference>
<dbReference type="InterPro" id="IPR002068">
    <property type="entry name" value="A-crystallin/Hsp20_dom"/>
</dbReference>
<dbReference type="InterPro" id="IPR008978">
    <property type="entry name" value="HSP20-like_chaperone"/>
</dbReference>
<feature type="compositionally biased region" description="Polar residues" evidence="4">
    <location>
        <begin position="157"/>
        <end position="166"/>
    </location>
</feature>
<comment type="caution">
    <text evidence="6">The sequence shown here is derived from an EMBL/GenBank/DDBJ whole genome shotgun (WGS) entry which is preliminary data.</text>
</comment>
<evidence type="ECO:0000256" key="4">
    <source>
        <dbReference type="SAM" id="MobiDB-lite"/>
    </source>
</evidence>
<feature type="region of interest" description="Disordered" evidence="4">
    <location>
        <begin position="94"/>
        <end position="186"/>
    </location>
</feature>
<name>A0A135SDU5_9PEZI</name>
<dbReference type="Pfam" id="PF00011">
    <property type="entry name" value="HSP20"/>
    <property type="match status" value="1"/>
</dbReference>
<sequence length="246" mass="26939">MAAFFPRNFYNSDASFTPLFRLLEDFDNYSRQGNGTSSGGARGTHRNHVPTFQPKFDVREVEDAYELHGELPGLSKEDVSIEFTDPHTLHIRGRVERSYTAGTPPTAGLLQSSSGTEMSGAITDGSGNDTASTTTSTERPRSPHQATVEDEEEDETNSTAQPTPATTVAEVDKSASAAAVAHHHKKEPVDNAKYWVSERSIGEFSRVFNFPGQIKQDAVSAGFKDGILSIRVPKAPKHETRRIFIN</sequence>
<dbReference type="PANTHER" id="PTHR11527">
    <property type="entry name" value="HEAT-SHOCK PROTEIN 20 FAMILY MEMBER"/>
    <property type="match status" value="1"/>
</dbReference>
<feature type="domain" description="SHSP" evidence="5">
    <location>
        <begin position="47"/>
        <end position="246"/>
    </location>
</feature>
<dbReference type="InterPro" id="IPR031107">
    <property type="entry name" value="Small_HSP"/>
</dbReference>
<dbReference type="CDD" id="cd06464">
    <property type="entry name" value="ACD_sHsps-like"/>
    <property type="match status" value="1"/>
</dbReference>
<protein>
    <submittedName>
        <fullName evidence="6">Hsp20-like protein</fullName>
    </submittedName>
</protein>
<proteinExistence type="inferred from homology"/>
<feature type="region of interest" description="Disordered" evidence="4">
    <location>
        <begin position="31"/>
        <end position="50"/>
    </location>
</feature>
<evidence type="ECO:0000256" key="1">
    <source>
        <dbReference type="ARBA" id="ARBA00023016"/>
    </source>
</evidence>
<evidence type="ECO:0000256" key="3">
    <source>
        <dbReference type="RuleBase" id="RU003616"/>
    </source>
</evidence>
<dbReference type="OrthoDB" id="1431247at2759"/>
<dbReference type="EMBL" id="JFFI01002422">
    <property type="protein sequence ID" value="KXH34082.1"/>
    <property type="molecule type" value="Genomic_DNA"/>
</dbReference>
<dbReference type="PROSITE" id="PS01031">
    <property type="entry name" value="SHSP"/>
    <property type="match status" value="1"/>
</dbReference>
<gene>
    <name evidence="6" type="ORF">CSAL01_04425</name>
</gene>
<dbReference type="AlphaFoldDB" id="A0A135SDU5"/>
<evidence type="ECO:0000256" key="2">
    <source>
        <dbReference type="PROSITE-ProRule" id="PRU00285"/>
    </source>
</evidence>
<organism evidence="6 7">
    <name type="scientific">Colletotrichum salicis</name>
    <dbReference type="NCBI Taxonomy" id="1209931"/>
    <lineage>
        <taxon>Eukaryota</taxon>
        <taxon>Fungi</taxon>
        <taxon>Dikarya</taxon>
        <taxon>Ascomycota</taxon>
        <taxon>Pezizomycotina</taxon>
        <taxon>Sordariomycetes</taxon>
        <taxon>Hypocreomycetidae</taxon>
        <taxon>Glomerellales</taxon>
        <taxon>Glomerellaceae</taxon>
        <taxon>Colletotrichum</taxon>
        <taxon>Colletotrichum acutatum species complex</taxon>
    </lineage>
</organism>
<evidence type="ECO:0000259" key="5">
    <source>
        <dbReference type="PROSITE" id="PS01031"/>
    </source>
</evidence>
<evidence type="ECO:0000313" key="7">
    <source>
        <dbReference type="Proteomes" id="UP000070121"/>
    </source>
</evidence>